<proteinExistence type="predicted"/>
<name>A0A2I0L7B2_PUNGR</name>
<reference evidence="1 2" key="1">
    <citation type="submission" date="2017-11" db="EMBL/GenBank/DDBJ databases">
        <title>De-novo sequencing of pomegranate (Punica granatum L.) genome.</title>
        <authorList>
            <person name="Akparov Z."/>
            <person name="Amiraslanov A."/>
            <person name="Hajiyeva S."/>
            <person name="Abbasov M."/>
            <person name="Kaur K."/>
            <person name="Hamwieh A."/>
            <person name="Solovyev V."/>
            <person name="Salamov A."/>
            <person name="Braich B."/>
            <person name="Kosarev P."/>
            <person name="Mahmoud A."/>
            <person name="Hajiyev E."/>
            <person name="Babayeva S."/>
            <person name="Izzatullayeva V."/>
            <person name="Mammadov A."/>
            <person name="Mammadov A."/>
            <person name="Sharifova S."/>
            <person name="Ojaghi J."/>
            <person name="Eynullazada K."/>
            <person name="Bayramov B."/>
            <person name="Abdulazimova A."/>
            <person name="Shahmuradov I."/>
        </authorList>
    </citation>
    <scope>NUCLEOTIDE SEQUENCE [LARGE SCALE GENOMIC DNA]</scope>
    <source>
        <strain evidence="2">cv. AG2017</strain>
        <tissue evidence="1">Leaf</tissue>
    </source>
</reference>
<dbReference type="STRING" id="22663.A0A2I0L7B2"/>
<evidence type="ECO:0000313" key="1">
    <source>
        <dbReference type="EMBL" id="PKI76599.1"/>
    </source>
</evidence>
<dbReference type="InterPro" id="IPR045890">
    <property type="entry name" value="POB1-like"/>
</dbReference>
<dbReference type="PANTHER" id="PTHR46336">
    <property type="entry name" value="OS02G0260700 PROTEIN"/>
    <property type="match status" value="1"/>
</dbReference>
<protein>
    <submittedName>
        <fullName evidence="1">Uncharacterized protein</fullName>
    </submittedName>
</protein>
<sequence>MDSDYSKPSDGNFGFAFNDSNFSDRMLQIEIIGGPSDCRSDGEGPCTSIADWARLRKRRREDAKKETSLDLTVCAEEQILNQPDMDDCEGFENHDEAVAMVEESPS</sequence>
<keyword evidence="2" id="KW-1185">Reference proteome</keyword>
<dbReference type="AlphaFoldDB" id="A0A2I0L7B2"/>
<comment type="caution">
    <text evidence="1">The sequence shown here is derived from an EMBL/GenBank/DDBJ whole genome shotgun (WGS) entry which is preliminary data.</text>
</comment>
<feature type="non-terminal residue" evidence="1">
    <location>
        <position position="106"/>
    </location>
</feature>
<organism evidence="1 2">
    <name type="scientific">Punica granatum</name>
    <name type="common">Pomegranate</name>
    <dbReference type="NCBI Taxonomy" id="22663"/>
    <lineage>
        <taxon>Eukaryota</taxon>
        <taxon>Viridiplantae</taxon>
        <taxon>Streptophyta</taxon>
        <taxon>Embryophyta</taxon>
        <taxon>Tracheophyta</taxon>
        <taxon>Spermatophyta</taxon>
        <taxon>Magnoliopsida</taxon>
        <taxon>eudicotyledons</taxon>
        <taxon>Gunneridae</taxon>
        <taxon>Pentapetalae</taxon>
        <taxon>rosids</taxon>
        <taxon>malvids</taxon>
        <taxon>Myrtales</taxon>
        <taxon>Lythraceae</taxon>
        <taxon>Punica</taxon>
    </lineage>
</organism>
<accession>A0A2I0L7B2</accession>
<dbReference type="EMBL" id="PGOL01000111">
    <property type="protein sequence ID" value="PKI76599.1"/>
    <property type="molecule type" value="Genomic_DNA"/>
</dbReference>
<evidence type="ECO:0000313" key="2">
    <source>
        <dbReference type="Proteomes" id="UP000233551"/>
    </source>
</evidence>
<dbReference type="PANTHER" id="PTHR46336:SF3">
    <property type="entry name" value="BTB_POZ DOMAIN-CONTAINING PROTEIN POB1"/>
    <property type="match status" value="1"/>
</dbReference>
<gene>
    <name evidence="1" type="ORF">CRG98_002908</name>
</gene>
<dbReference type="GO" id="GO:0005634">
    <property type="term" value="C:nucleus"/>
    <property type="evidence" value="ECO:0007669"/>
    <property type="project" value="TreeGrafter"/>
</dbReference>
<dbReference type="GO" id="GO:0010114">
    <property type="term" value="P:response to red light"/>
    <property type="evidence" value="ECO:0007669"/>
    <property type="project" value="TreeGrafter"/>
</dbReference>
<dbReference type="Proteomes" id="UP000233551">
    <property type="component" value="Unassembled WGS sequence"/>
</dbReference>